<evidence type="ECO:0000256" key="2">
    <source>
        <dbReference type="ARBA" id="ARBA00022695"/>
    </source>
</evidence>
<dbReference type="InterPro" id="IPR050065">
    <property type="entry name" value="GlmU-like"/>
</dbReference>
<evidence type="ECO:0000259" key="3">
    <source>
        <dbReference type="Pfam" id="PF12804"/>
    </source>
</evidence>
<dbReference type="Gene3D" id="3.90.550.10">
    <property type="entry name" value="Spore Coat Polysaccharide Biosynthesis Protein SpsA, Chain A"/>
    <property type="match status" value="1"/>
</dbReference>
<evidence type="ECO:0000313" key="4">
    <source>
        <dbReference type="EMBL" id="WNZ23795.1"/>
    </source>
</evidence>
<feature type="domain" description="MobA-like NTP transferase" evidence="3">
    <location>
        <begin position="3"/>
        <end position="150"/>
    </location>
</feature>
<dbReference type="RefSeq" id="WP_316435541.1">
    <property type="nucleotide sequence ID" value="NZ_CP053586.1"/>
</dbReference>
<dbReference type="AlphaFoldDB" id="A0AA96WFS0"/>
<protein>
    <submittedName>
        <fullName evidence="4">Phosphocholine cytidylyltransferase family protein</fullName>
    </submittedName>
</protein>
<dbReference type="GO" id="GO:0016779">
    <property type="term" value="F:nucleotidyltransferase activity"/>
    <property type="evidence" value="ECO:0007669"/>
    <property type="project" value="UniProtKB-KW"/>
</dbReference>
<accession>A0AA96WFS0</accession>
<dbReference type="PANTHER" id="PTHR43584:SF5">
    <property type="entry name" value="PROTEIN LICC"/>
    <property type="match status" value="1"/>
</dbReference>
<gene>
    <name evidence="4" type="ORF">HJG54_13645</name>
</gene>
<dbReference type="SUPFAM" id="SSF53448">
    <property type="entry name" value="Nucleotide-diphospho-sugar transferases"/>
    <property type="match status" value="1"/>
</dbReference>
<sequence length="250" mass="27974">MQAIILAAGCGSRLAKALKGKPKCLAPLEDGIRLIEYQLAVLNNFGITDICIVLGYRAHEVYRAVGDRCHCIINRRYAETNSLYSLWLTRNWVQDDCLIMNSDVLAHPKIYKRLLNSAGNALTYDSWSGRDQEHMKVSFHEKKLQQISKSLSLEDSQGESLGLLKLTEASMKALFTEAETVLKLGGENQWAPAAIARLAQQQTIVGIDVAGLPWVEIDFPADLHHARQTVWRMIPTASLPQLTKRQHRVG</sequence>
<dbReference type="InterPro" id="IPR029044">
    <property type="entry name" value="Nucleotide-diphossugar_trans"/>
</dbReference>
<proteinExistence type="predicted"/>
<dbReference type="PANTHER" id="PTHR43584">
    <property type="entry name" value="NUCLEOTIDYL TRANSFERASE"/>
    <property type="match status" value="1"/>
</dbReference>
<dbReference type="Pfam" id="PF12804">
    <property type="entry name" value="NTP_transf_3"/>
    <property type="match status" value="1"/>
</dbReference>
<organism evidence="4">
    <name type="scientific">Leptolyngbya sp. NK1-12</name>
    <dbReference type="NCBI Taxonomy" id="2547451"/>
    <lineage>
        <taxon>Bacteria</taxon>
        <taxon>Bacillati</taxon>
        <taxon>Cyanobacteriota</taxon>
        <taxon>Cyanophyceae</taxon>
        <taxon>Leptolyngbyales</taxon>
        <taxon>Leptolyngbyaceae</taxon>
        <taxon>Leptolyngbya group</taxon>
        <taxon>Leptolyngbya</taxon>
    </lineage>
</organism>
<dbReference type="InterPro" id="IPR025877">
    <property type="entry name" value="MobA-like_NTP_Trfase"/>
</dbReference>
<reference evidence="4" key="1">
    <citation type="submission" date="2020-05" db="EMBL/GenBank/DDBJ databases">
        <authorList>
            <person name="Zhu T."/>
            <person name="Keshari N."/>
            <person name="Lu X."/>
        </authorList>
    </citation>
    <scope>NUCLEOTIDE SEQUENCE</scope>
    <source>
        <strain evidence="4">NK1-12</strain>
    </source>
</reference>
<keyword evidence="2 4" id="KW-0548">Nucleotidyltransferase</keyword>
<dbReference type="EMBL" id="CP053586">
    <property type="protein sequence ID" value="WNZ23795.1"/>
    <property type="molecule type" value="Genomic_DNA"/>
</dbReference>
<keyword evidence="1" id="KW-0808">Transferase</keyword>
<dbReference type="CDD" id="cd02523">
    <property type="entry name" value="PC_cytidylyltransferase"/>
    <property type="match status" value="1"/>
</dbReference>
<name>A0AA96WFS0_9CYAN</name>
<evidence type="ECO:0000256" key="1">
    <source>
        <dbReference type="ARBA" id="ARBA00022679"/>
    </source>
</evidence>